<organism evidence="2 3">
    <name type="scientific">Forsythia ovata</name>
    <dbReference type="NCBI Taxonomy" id="205694"/>
    <lineage>
        <taxon>Eukaryota</taxon>
        <taxon>Viridiplantae</taxon>
        <taxon>Streptophyta</taxon>
        <taxon>Embryophyta</taxon>
        <taxon>Tracheophyta</taxon>
        <taxon>Spermatophyta</taxon>
        <taxon>Magnoliopsida</taxon>
        <taxon>eudicotyledons</taxon>
        <taxon>Gunneridae</taxon>
        <taxon>Pentapetalae</taxon>
        <taxon>asterids</taxon>
        <taxon>lamiids</taxon>
        <taxon>Lamiales</taxon>
        <taxon>Oleaceae</taxon>
        <taxon>Forsythieae</taxon>
        <taxon>Forsythia</taxon>
    </lineage>
</organism>
<protein>
    <submittedName>
        <fullName evidence="2">Uncharacterized protein</fullName>
    </submittedName>
</protein>
<feature type="region of interest" description="Disordered" evidence="1">
    <location>
        <begin position="61"/>
        <end position="105"/>
    </location>
</feature>
<sequence length="243" mass="27001">MSGFHFSKVPKFKIRRGRIVDDVSLLHLVSPTVSGSRPTVLQEAVVGNPHILPAPEVRADILSPSNPARHGSPPGNVRPSAKKKPKVESGEQASQTPVSLPPGRRKYINIGAHQDKLDPLFVDKLPSAVALAATSIHKYWTSSFGKAVDTAEVTELMKLAEMYTSLSHVLNCELYKMLEMKVDEIQSVLGEDKNAEAMRAEIKRLRARLAFSEDVRSRATYDVTKAQTFRRRVSLPRRRPSRS</sequence>
<evidence type="ECO:0000313" key="3">
    <source>
        <dbReference type="Proteomes" id="UP001604277"/>
    </source>
</evidence>
<dbReference type="EMBL" id="JBFOLJ010000006">
    <property type="protein sequence ID" value="KAL2528866.1"/>
    <property type="molecule type" value="Genomic_DNA"/>
</dbReference>
<name>A0ABD1UUX2_9LAMI</name>
<keyword evidence="3" id="KW-1185">Reference proteome</keyword>
<evidence type="ECO:0000256" key="1">
    <source>
        <dbReference type="SAM" id="MobiDB-lite"/>
    </source>
</evidence>
<proteinExistence type="predicted"/>
<gene>
    <name evidence="2" type="ORF">Fot_21467</name>
</gene>
<dbReference type="Proteomes" id="UP001604277">
    <property type="component" value="Unassembled WGS sequence"/>
</dbReference>
<comment type="caution">
    <text evidence="2">The sequence shown here is derived from an EMBL/GenBank/DDBJ whole genome shotgun (WGS) entry which is preliminary data.</text>
</comment>
<accession>A0ABD1UUX2</accession>
<dbReference type="AlphaFoldDB" id="A0ABD1UUX2"/>
<reference evidence="3" key="1">
    <citation type="submission" date="2024-07" db="EMBL/GenBank/DDBJ databases">
        <title>Two chromosome-level genome assemblies of Korean endemic species Abeliophyllum distichum and Forsythia ovata (Oleaceae).</title>
        <authorList>
            <person name="Jang H."/>
        </authorList>
    </citation>
    <scope>NUCLEOTIDE SEQUENCE [LARGE SCALE GENOMIC DNA]</scope>
</reference>
<evidence type="ECO:0000313" key="2">
    <source>
        <dbReference type="EMBL" id="KAL2528866.1"/>
    </source>
</evidence>